<dbReference type="AlphaFoldDB" id="A0A9P9IP07"/>
<dbReference type="PRINTS" id="PR00080">
    <property type="entry name" value="SDRFAMILY"/>
</dbReference>
<comment type="caution">
    <text evidence="4">The sequence shown here is derived from an EMBL/GenBank/DDBJ whole genome shotgun (WGS) entry which is preliminary data.</text>
</comment>
<dbReference type="EMBL" id="JAGMUV010000019">
    <property type="protein sequence ID" value="KAH7127306.1"/>
    <property type="molecule type" value="Genomic_DNA"/>
</dbReference>
<keyword evidence="5" id="KW-1185">Reference proteome</keyword>
<dbReference type="PANTHER" id="PTHR43976">
    <property type="entry name" value="SHORT CHAIN DEHYDROGENASE"/>
    <property type="match status" value="1"/>
</dbReference>
<dbReference type="Gene3D" id="3.40.50.720">
    <property type="entry name" value="NAD(P)-binding Rossmann-like Domain"/>
    <property type="match status" value="1"/>
</dbReference>
<reference evidence="4" key="1">
    <citation type="journal article" date="2021" name="Nat. Commun.">
        <title>Genetic determinants of endophytism in the Arabidopsis root mycobiome.</title>
        <authorList>
            <person name="Mesny F."/>
            <person name="Miyauchi S."/>
            <person name="Thiergart T."/>
            <person name="Pickel B."/>
            <person name="Atanasova L."/>
            <person name="Karlsson M."/>
            <person name="Huettel B."/>
            <person name="Barry K.W."/>
            <person name="Haridas S."/>
            <person name="Chen C."/>
            <person name="Bauer D."/>
            <person name="Andreopoulos W."/>
            <person name="Pangilinan J."/>
            <person name="LaButti K."/>
            <person name="Riley R."/>
            <person name="Lipzen A."/>
            <person name="Clum A."/>
            <person name="Drula E."/>
            <person name="Henrissat B."/>
            <person name="Kohler A."/>
            <person name="Grigoriev I.V."/>
            <person name="Martin F.M."/>
            <person name="Hacquard S."/>
        </authorList>
    </citation>
    <scope>NUCLEOTIDE SEQUENCE</scope>
    <source>
        <strain evidence="4">MPI-CAGE-AT-0147</strain>
    </source>
</reference>
<accession>A0A9P9IP07</accession>
<evidence type="ECO:0000256" key="3">
    <source>
        <dbReference type="RuleBase" id="RU000363"/>
    </source>
</evidence>
<protein>
    <recommendedName>
        <fullName evidence="6">NAD(P)-binding protein</fullName>
    </recommendedName>
</protein>
<evidence type="ECO:0000256" key="2">
    <source>
        <dbReference type="ARBA" id="ARBA00023002"/>
    </source>
</evidence>
<dbReference type="Proteomes" id="UP000738349">
    <property type="component" value="Unassembled WGS sequence"/>
</dbReference>
<evidence type="ECO:0000313" key="4">
    <source>
        <dbReference type="EMBL" id="KAH7127306.1"/>
    </source>
</evidence>
<organism evidence="4 5">
    <name type="scientific">Dactylonectria macrodidyma</name>
    <dbReference type="NCBI Taxonomy" id="307937"/>
    <lineage>
        <taxon>Eukaryota</taxon>
        <taxon>Fungi</taxon>
        <taxon>Dikarya</taxon>
        <taxon>Ascomycota</taxon>
        <taxon>Pezizomycotina</taxon>
        <taxon>Sordariomycetes</taxon>
        <taxon>Hypocreomycetidae</taxon>
        <taxon>Hypocreales</taxon>
        <taxon>Nectriaceae</taxon>
        <taxon>Dactylonectria</taxon>
    </lineage>
</organism>
<evidence type="ECO:0008006" key="6">
    <source>
        <dbReference type="Google" id="ProtNLM"/>
    </source>
</evidence>
<dbReference type="PRINTS" id="PR00081">
    <property type="entry name" value="GDHRDH"/>
</dbReference>
<dbReference type="SUPFAM" id="SSF51735">
    <property type="entry name" value="NAD(P)-binding Rossmann-fold domains"/>
    <property type="match status" value="1"/>
</dbReference>
<comment type="similarity">
    <text evidence="1 3">Belongs to the short-chain dehydrogenases/reductases (SDR) family.</text>
</comment>
<keyword evidence="2" id="KW-0560">Oxidoreductase</keyword>
<dbReference type="Pfam" id="PF00106">
    <property type="entry name" value="adh_short"/>
    <property type="match status" value="1"/>
</dbReference>
<evidence type="ECO:0000313" key="5">
    <source>
        <dbReference type="Proteomes" id="UP000738349"/>
    </source>
</evidence>
<dbReference type="InterPro" id="IPR036291">
    <property type="entry name" value="NAD(P)-bd_dom_sf"/>
</dbReference>
<dbReference type="PROSITE" id="PS51257">
    <property type="entry name" value="PROKAR_LIPOPROTEIN"/>
    <property type="match status" value="1"/>
</dbReference>
<evidence type="ECO:0000256" key="1">
    <source>
        <dbReference type="ARBA" id="ARBA00006484"/>
    </source>
</evidence>
<proteinExistence type="inferred from homology"/>
<sequence length="306" mass="33140">MKTNMTTTQQSNVWLITGCSRGFGRSLISAVLASGDKVIATARKVSDLSDVGDNTNVRVLSLDVTASQEVLQEKVNEAQSFFGKIDVLVNNAGYVLSGVWEELSPEEVLHQFNTNFFGALNVTRAVLPFMRSQRKGTVLFMGSISGWHALAAGGPYSASKFALEGAVESLSKELQPLGIRVHIFVIGRFRTDILDDNVKLGKLDTESGFADYAGIKEKLAQAHAATQGAQPGDPIKAAERIVDIARLENITKFQAENLPLRIPLGAEAVVAMKKKCTETLEFLDTWADFAASADFQHVEGGLAYDD</sequence>
<dbReference type="InterPro" id="IPR051911">
    <property type="entry name" value="SDR_oxidoreductase"/>
</dbReference>
<dbReference type="CDD" id="cd05374">
    <property type="entry name" value="17beta-HSD-like_SDR_c"/>
    <property type="match status" value="1"/>
</dbReference>
<gene>
    <name evidence="4" type="ORF">EDB81DRAFT_697484</name>
</gene>
<dbReference type="PANTHER" id="PTHR43976:SF16">
    <property type="entry name" value="SHORT-CHAIN DEHYDROGENASE_REDUCTASE FAMILY PROTEIN"/>
    <property type="match status" value="1"/>
</dbReference>
<dbReference type="OrthoDB" id="1274115at2759"/>
<name>A0A9P9IP07_9HYPO</name>
<dbReference type="InterPro" id="IPR002347">
    <property type="entry name" value="SDR_fam"/>
</dbReference>
<dbReference type="GO" id="GO:0016491">
    <property type="term" value="F:oxidoreductase activity"/>
    <property type="evidence" value="ECO:0007669"/>
    <property type="project" value="UniProtKB-KW"/>
</dbReference>